<dbReference type="PANTHER" id="PTHR11216">
    <property type="entry name" value="EH DOMAIN"/>
    <property type="match status" value="1"/>
</dbReference>
<accession>A0A409XFU5</accession>
<dbReference type="GO" id="GO:0005886">
    <property type="term" value="C:plasma membrane"/>
    <property type="evidence" value="ECO:0007669"/>
    <property type="project" value="TreeGrafter"/>
</dbReference>
<dbReference type="Gene3D" id="1.10.238.10">
    <property type="entry name" value="EF-hand"/>
    <property type="match status" value="2"/>
</dbReference>
<dbReference type="Proteomes" id="UP000283269">
    <property type="component" value="Unassembled WGS sequence"/>
</dbReference>
<dbReference type="GO" id="GO:0016197">
    <property type="term" value="P:endosomal transport"/>
    <property type="evidence" value="ECO:0007669"/>
    <property type="project" value="TreeGrafter"/>
</dbReference>
<dbReference type="PROSITE" id="PS50031">
    <property type="entry name" value="EH"/>
    <property type="match status" value="1"/>
</dbReference>
<dbReference type="OrthoDB" id="524326at2759"/>
<evidence type="ECO:0000313" key="6">
    <source>
        <dbReference type="EMBL" id="PPQ89620.1"/>
    </source>
</evidence>
<dbReference type="AlphaFoldDB" id="A0A409XFU5"/>
<feature type="region of interest" description="Disordered" evidence="3">
    <location>
        <begin position="312"/>
        <end position="333"/>
    </location>
</feature>
<dbReference type="PROSITE" id="PS00018">
    <property type="entry name" value="EF_HAND_1"/>
    <property type="match status" value="1"/>
</dbReference>
<keyword evidence="7" id="KW-1185">Reference proteome</keyword>
<evidence type="ECO:0000256" key="2">
    <source>
        <dbReference type="SAM" id="Coils"/>
    </source>
</evidence>
<dbReference type="STRING" id="93625.A0A409XFU5"/>
<dbReference type="PROSITE" id="PS50222">
    <property type="entry name" value="EF_HAND_2"/>
    <property type="match status" value="1"/>
</dbReference>
<dbReference type="InterPro" id="IPR000261">
    <property type="entry name" value="EH_dom"/>
</dbReference>
<dbReference type="InterPro" id="IPR002048">
    <property type="entry name" value="EF_hand_dom"/>
</dbReference>
<feature type="coiled-coil region" evidence="2">
    <location>
        <begin position="560"/>
        <end position="610"/>
    </location>
</feature>
<gene>
    <name evidence="6" type="ORF">CVT25_012537</name>
</gene>
<name>A0A409XFU5_PSICY</name>
<dbReference type="SMART" id="SM00054">
    <property type="entry name" value="EFh"/>
    <property type="match status" value="1"/>
</dbReference>
<feature type="domain" description="EF-hand" evidence="5">
    <location>
        <begin position="49"/>
        <end position="84"/>
    </location>
</feature>
<sequence>MSTLMQKFLPSADELSLASRLLETNTGSWNRSDTLSVDTAIGIFKQSGISFKQLREIWSIADRDGSGKLSKEELAVVIRLTGWVQAGKVLDESLLEKAGPLPKIKGIPDVVVPKVVPLFPPITSDDAVKLKETFLECNPVNGFLQKRRVMAALMDSKPDLSFEALFKVMQLVDTKNGLFDFKSFATSLHIVRSLHSSLISSVPLSVPTEDCTILDDVYFGDNDEGSDTIVQDRTFDLPAKVDSDIHDFMEDVKLHEYISGNMTLNFTSKYNINPTEMAQIWRQSDIGFKHNLSPARMTLFEQLIRKRVAKQISEPEPTSVAQSASAEPLPKKNSHSLDIVQVPSGQSDHSESPTVIAEPSATLLSAQSLPVKSPMHPTPNQPPSYDLSTLHEDFLPKFREEVGRLTSQLEVVIRDQRWTQSELRSNIDALRQENIQLKLQQQTLQDQLAIKEEACREAEKRVDSIKLDLLEQQVMSKEYQEAAININNEAERLWGTVETQSRQITTLLGLVADMKTTIMELNLKPEQHDLRVRFLRASVRESEAAATKAIGEAQELCRTVLDREQEIAKLLKRLEDIENVQPASQTNKDMQALRCDHETLKTRMENMQRLMEQHLMSPSAQTGTIGNADADVQRHETPIHAENSSLRKPSGSLHHIAIDLLKESNSTDSPPPFSSSPANQSLPKYEPRSSTPDLKVEPFYLSWDASTASTVTRSGPKGYIKMDDPSQHRRQLEDDLHLFKLHVQRKGYIGVEMVQRFISNYDLDAFSLDEIGRLTGLDASVKRINHAVDLIRQAVIRTRSYEHRLPSVSLSRSSTSTSISLNTISSNSVQVGDPMSSSFVDPRPPTTSCGPLLSPLPRHDDKLFSKGISPTSLLDHKSNTRLRSGLS</sequence>
<dbReference type="InParanoid" id="A0A409XFU5"/>
<feature type="region of interest" description="Disordered" evidence="3">
    <location>
        <begin position="831"/>
        <end position="855"/>
    </location>
</feature>
<dbReference type="SUPFAM" id="SSF47473">
    <property type="entry name" value="EF-hand"/>
    <property type="match status" value="2"/>
</dbReference>
<dbReference type="GO" id="GO:0005737">
    <property type="term" value="C:cytoplasm"/>
    <property type="evidence" value="ECO:0007669"/>
    <property type="project" value="TreeGrafter"/>
</dbReference>
<feature type="domain" description="EH" evidence="4">
    <location>
        <begin position="43"/>
        <end position="117"/>
    </location>
</feature>
<dbReference type="GO" id="GO:0005509">
    <property type="term" value="F:calcium ion binding"/>
    <property type="evidence" value="ECO:0007669"/>
    <property type="project" value="InterPro"/>
</dbReference>
<feature type="coiled-coil region" evidence="2">
    <location>
        <begin position="420"/>
        <end position="468"/>
    </location>
</feature>
<dbReference type="Pfam" id="PF12763">
    <property type="entry name" value="EH"/>
    <property type="match status" value="1"/>
</dbReference>
<organism evidence="6 7">
    <name type="scientific">Psilocybe cyanescens</name>
    <dbReference type="NCBI Taxonomy" id="93625"/>
    <lineage>
        <taxon>Eukaryota</taxon>
        <taxon>Fungi</taxon>
        <taxon>Dikarya</taxon>
        <taxon>Basidiomycota</taxon>
        <taxon>Agaricomycotina</taxon>
        <taxon>Agaricomycetes</taxon>
        <taxon>Agaricomycetidae</taxon>
        <taxon>Agaricales</taxon>
        <taxon>Agaricineae</taxon>
        <taxon>Strophariaceae</taxon>
        <taxon>Psilocybe</taxon>
    </lineage>
</organism>
<evidence type="ECO:0000313" key="7">
    <source>
        <dbReference type="Proteomes" id="UP000283269"/>
    </source>
</evidence>
<dbReference type="PANTHER" id="PTHR11216:SF170">
    <property type="entry name" value="DYNAMIN ASSOCIATED PROTEIN 160, ISOFORM D"/>
    <property type="match status" value="1"/>
</dbReference>
<proteinExistence type="predicted"/>
<reference evidence="6 7" key="1">
    <citation type="journal article" date="2018" name="Evol. Lett.">
        <title>Horizontal gene cluster transfer increased hallucinogenic mushroom diversity.</title>
        <authorList>
            <person name="Reynolds H.T."/>
            <person name="Vijayakumar V."/>
            <person name="Gluck-Thaler E."/>
            <person name="Korotkin H.B."/>
            <person name="Matheny P.B."/>
            <person name="Slot J.C."/>
        </authorList>
    </citation>
    <scope>NUCLEOTIDE SEQUENCE [LARGE SCALE GENOMIC DNA]</scope>
    <source>
        <strain evidence="6 7">2631</strain>
    </source>
</reference>
<keyword evidence="1" id="KW-0106">Calcium</keyword>
<dbReference type="InterPro" id="IPR018247">
    <property type="entry name" value="EF_Hand_1_Ca_BS"/>
</dbReference>
<dbReference type="EMBL" id="NHYD01001855">
    <property type="protein sequence ID" value="PPQ89620.1"/>
    <property type="molecule type" value="Genomic_DNA"/>
</dbReference>
<comment type="caution">
    <text evidence="6">The sequence shown here is derived from an EMBL/GenBank/DDBJ whole genome shotgun (WGS) entry which is preliminary data.</text>
</comment>
<dbReference type="InterPro" id="IPR011992">
    <property type="entry name" value="EF-hand-dom_pair"/>
</dbReference>
<dbReference type="GO" id="GO:0006897">
    <property type="term" value="P:endocytosis"/>
    <property type="evidence" value="ECO:0007669"/>
    <property type="project" value="TreeGrafter"/>
</dbReference>
<evidence type="ECO:0000256" key="3">
    <source>
        <dbReference type="SAM" id="MobiDB-lite"/>
    </source>
</evidence>
<evidence type="ECO:0000256" key="1">
    <source>
        <dbReference type="ARBA" id="ARBA00022837"/>
    </source>
</evidence>
<evidence type="ECO:0000259" key="4">
    <source>
        <dbReference type="PROSITE" id="PS50031"/>
    </source>
</evidence>
<keyword evidence="2" id="KW-0175">Coiled coil</keyword>
<protein>
    <submittedName>
        <fullName evidence="6">Uncharacterized protein</fullName>
    </submittedName>
</protein>
<evidence type="ECO:0000259" key="5">
    <source>
        <dbReference type="PROSITE" id="PS50222"/>
    </source>
</evidence>
<feature type="compositionally biased region" description="Polar residues" evidence="3">
    <location>
        <begin position="678"/>
        <end position="691"/>
    </location>
</feature>
<feature type="region of interest" description="Disordered" evidence="3">
    <location>
        <begin position="663"/>
        <end position="691"/>
    </location>
</feature>